<dbReference type="Proteomes" id="UP000663508">
    <property type="component" value="Chromosome"/>
</dbReference>
<dbReference type="KEGG" id="mind:mvi_55710"/>
<dbReference type="PANTHER" id="PTHR33619:SF3">
    <property type="entry name" value="POLYSACCHARIDE EXPORT PROTEIN GFCE-RELATED"/>
    <property type="match status" value="1"/>
</dbReference>
<dbReference type="PROSITE" id="PS51257">
    <property type="entry name" value="PROKAR_LIPOPROTEIN"/>
    <property type="match status" value="1"/>
</dbReference>
<proteinExistence type="inferred from homology"/>
<dbReference type="Pfam" id="PF02563">
    <property type="entry name" value="Poly_export"/>
    <property type="match status" value="1"/>
</dbReference>
<keyword evidence="8" id="KW-0625">Polysaccharide transport</keyword>
<dbReference type="Pfam" id="PF22461">
    <property type="entry name" value="SLBB_2"/>
    <property type="match status" value="1"/>
</dbReference>
<dbReference type="PANTHER" id="PTHR33619">
    <property type="entry name" value="POLYSACCHARIDE EXPORT PROTEIN GFCE-RELATED"/>
    <property type="match status" value="1"/>
</dbReference>
<evidence type="ECO:0000256" key="3">
    <source>
        <dbReference type="ARBA" id="ARBA00022448"/>
    </source>
</evidence>
<dbReference type="RefSeq" id="WP_058618611.1">
    <property type="nucleotide sequence ID" value="NZ_AP024145.1"/>
</dbReference>
<keyword evidence="12" id="KW-0564">Palmitate</keyword>
<dbReference type="EMBL" id="AP024145">
    <property type="protein sequence ID" value="BCM87110.1"/>
    <property type="molecule type" value="Genomic_DNA"/>
</dbReference>
<evidence type="ECO:0000256" key="14">
    <source>
        <dbReference type="ARBA" id="ARBA00023288"/>
    </source>
</evidence>
<evidence type="ECO:0000256" key="13">
    <source>
        <dbReference type="ARBA" id="ARBA00023237"/>
    </source>
</evidence>
<keyword evidence="10" id="KW-0626">Porin</keyword>
<evidence type="ECO:0000256" key="7">
    <source>
        <dbReference type="ARBA" id="ARBA00022729"/>
    </source>
</evidence>
<evidence type="ECO:0000256" key="11">
    <source>
        <dbReference type="ARBA" id="ARBA00023136"/>
    </source>
</evidence>
<dbReference type="OrthoDB" id="7198507at2"/>
<feature type="domain" description="Polysaccharide export protein N-terminal" evidence="16">
    <location>
        <begin position="83"/>
        <end position="171"/>
    </location>
</feature>
<evidence type="ECO:0000256" key="1">
    <source>
        <dbReference type="ARBA" id="ARBA00004571"/>
    </source>
</evidence>
<comment type="subcellular location">
    <subcellularLocation>
        <location evidence="1">Cell outer membrane</location>
        <topology evidence="1">Multi-pass membrane protein</topology>
    </subcellularLocation>
</comment>
<keyword evidence="7 15" id="KW-0732">Signal</keyword>
<evidence type="ECO:0000256" key="12">
    <source>
        <dbReference type="ARBA" id="ARBA00023139"/>
    </source>
</evidence>
<evidence type="ECO:0000256" key="8">
    <source>
        <dbReference type="ARBA" id="ARBA00023047"/>
    </source>
</evidence>
<dbReference type="GO" id="GO:0006811">
    <property type="term" value="P:monoatomic ion transport"/>
    <property type="evidence" value="ECO:0007669"/>
    <property type="project" value="UniProtKB-KW"/>
</dbReference>
<keyword evidence="11" id="KW-0472">Membrane</keyword>
<keyword evidence="9" id="KW-0406">Ion transport</keyword>
<keyword evidence="13" id="KW-0998">Cell outer membrane</keyword>
<dbReference type="GO" id="GO:0015159">
    <property type="term" value="F:polysaccharide transmembrane transporter activity"/>
    <property type="evidence" value="ECO:0007669"/>
    <property type="project" value="InterPro"/>
</dbReference>
<protein>
    <submittedName>
        <fullName evidence="18">Capsular polysaccharide biosynthesis protein</fullName>
    </submittedName>
</protein>
<dbReference type="GO" id="GO:0009279">
    <property type="term" value="C:cell outer membrane"/>
    <property type="evidence" value="ECO:0007669"/>
    <property type="project" value="UniProtKB-SubCell"/>
</dbReference>
<evidence type="ECO:0000256" key="10">
    <source>
        <dbReference type="ARBA" id="ARBA00023114"/>
    </source>
</evidence>
<evidence type="ECO:0000256" key="5">
    <source>
        <dbReference type="ARBA" id="ARBA00022597"/>
    </source>
</evidence>
<keyword evidence="6" id="KW-0812">Transmembrane</keyword>
<feature type="signal peptide" evidence="15">
    <location>
        <begin position="1"/>
        <end position="25"/>
    </location>
</feature>
<dbReference type="Gene3D" id="3.30.1950.10">
    <property type="entry name" value="wza like domain"/>
    <property type="match status" value="1"/>
</dbReference>
<evidence type="ECO:0000313" key="18">
    <source>
        <dbReference type="EMBL" id="BCM87110.1"/>
    </source>
</evidence>
<keyword evidence="4" id="KW-1134">Transmembrane beta strand</keyword>
<keyword evidence="14" id="KW-0449">Lipoprotein</keyword>
<evidence type="ECO:0000259" key="17">
    <source>
        <dbReference type="Pfam" id="PF22461"/>
    </source>
</evidence>
<evidence type="ECO:0000256" key="6">
    <source>
        <dbReference type="ARBA" id="ARBA00022692"/>
    </source>
</evidence>
<evidence type="ECO:0000313" key="19">
    <source>
        <dbReference type="Proteomes" id="UP000663508"/>
    </source>
</evidence>
<dbReference type="GO" id="GO:0015288">
    <property type="term" value="F:porin activity"/>
    <property type="evidence" value="ECO:0007669"/>
    <property type="project" value="UniProtKB-KW"/>
</dbReference>
<organism evidence="18 19">
    <name type="scientific">Methylobacterium indicum</name>
    <dbReference type="NCBI Taxonomy" id="1775910"/>
    <lineage>
        <taxon>Bacteria</taxon>
        <taxon>Pseudomonadati</taxon>
        <taxon>Pseudomonadota</taxon>
        <taxon>Alphaproteobacteria</taxon>
        <taxon>Hyphomicrobiales</taxon>
        <taxon>Methylobacteriaceae</taxon>
        <taxon>Methylobacterium</taxon>
    </lineage>
</organism>
<dbReference type="AlphaFoldDB" id="A0A8H9CA63"/>
<gene>
    <name evidence="18" type="ORF">mvi_55710</name>
</gene>
<evidence type="ECO:0000256" key="9">
    <source>
        <dbReference type="ARBA" id="ARBA00023065"/>
    </source>
</evidence>
<dbReference type="InterPro" id="IPR054765">
    <property type="entry name" value="SLBB_dom"/>
</dbReference>
<dbReference type="GO" id="GO:0046930">
    <property type="term" value="C:pore complex"/>
    <property type="evidence" value="ECO:0007669"/>
    <property type="project" value="UniProtKB-KW"/>
</dbReference>
<dbReference type="InterPro" id="IPR003715">
    <property type="entry name" value="Poly_export_N"/>
</dbReference>
<sequence>MVRVGMPAVLAMACLVGGCSSFLPAAGPTASAIADGADVATDQGLLARYEIIDVDAAVVEALRGRPLDSLLASFGDRRPSVQPVIGVGDAVTVTIWEAGSGGLFSAPMMGGLSTGSKSSSIPEQIVARDGTISVPYAGRIKVAGKRAPDVQAQIEQELAGKAIQPQVLLTVNSPLSTSVTVLGEAAAPGGGARLAAASRGGPVSNLGGGRVPLTEKGDRLLDVIATAGGVAAPVNETFVRLSRGSTTATVPLTAVVSNPRENIFLRPGDTLTLVRDPQTFLAVGATGANYEIPFSAEGITLAQALAKSGGLRDFQADPAGVFVFRFEPASVVRRLHPNSPLLTSNFVPVVYRINMRDPNSLFVSQAFRMRNRDLVYVSNAPFTEVQKVLSVFSTVTSPIASGASLYSATR</sequence>
<reference evidence="18" key="1">
    <citation type="submission" date="2020-11" db="EMBL/GenBank/DDBJ databases">
        <title>Complete genome sequence of a novel pathogenic Methylobacterium strain isolated from rice in Vietnam.</title>
        <authorList>
            <person name="Lai K."/>
            <person name="Okazaki S."/>
            <person name="Higashi K."/>
            <person name="Mori H."/>
            <person name="Toyoda A."/>
            <person name="Kurokawa K."/>
        </authorList>
    </citation>
    <scope>NUCLEOTIDE SEQUENCE</scope>
    <source>
        <strain evidence="18">VL1</strain>
    </source>
</reference>
<keyword evidence="5" id="KW-0762">Sugar transport</keyword>
<keyword evidence="3" id="KW-0813">Transport</keyword>
<feature type="domain" description="SLBB" evidence="17">
    <location>
        <begin position="290"/>
        <end position="377"/>
    </location>
</feature>
<evidence type="ECO:0000256" key="4">
    <source>
        <dbReference type="ARBA" id="ARBA00022452"/>
    </source>
</evidence>
<evidence type="ECO:0000259" key="16">
    <source>
        <dbReference type="Pfam" id="PF02563"/>
    </source>
</evidence>
<dbReference type="InterPro" id="IPR049712">
    <property type="entry name" value="Poly_export"/>
</dbReference>
<name>A0A8H9CA63_9HYPH</name>
<accession>A0A8H9CA63</accession>
<evidence type="ECO:0000256" key="2">
    <source>
        <dbReference type="ARBA" id="ARBA00009450"/>
    </source>
</evidence>
<feature type="chain" id="PRO_5034097133" evidence="15">
    <location>
        <begin position="26"/>
        <end position="410"/>
    </location>
</feature>
<comment type="similarity">
    <text evidence="2">Belongs to the BexD/CtrA/VexA family.</text>
</comment>
<evidence type="ECO:0000256" key="15">
    <source>
        <dbReference type="SAM" id="SignalP"/>
    </source>
</evidence>
<dbReference type="Gene3D" id="3.10.560.10">
    <property type="entry name" value="Outer membrane lipoprotein wza domain like"/>
    <property type="match status" value="1"/>
</dbReference>